<organism evidence="6 7">
    <name type="scientific">Venustampulla echinocandica</name>
    <dbReference type="NCBI Taxonomy" id="2656787"/>
    <lineage>
        <taxon>Eukaryota</taxon>
        <taxon>Fungi</taxon>
        <taxon>Dikarya</taxon>
        <taxon>Ascomycota</taxon>
        <taxon>Pezizomycotina</taxon>
        <taxon>Leotiomycetes</taxon>
        <taxon>Helotiales</taxon>
        <taxon>Pleuroascaceae</taxon>
        <taxon>Venustampulla</taxon>
    </lineage>
</organism>
<dbReference type="GO" id="GO:0046872">
    <property type="term" value="F:metal ion binding"/>
    <property type="evidence" value="ECO:0007669"/>
    <property type="project" value="InterPro"/>
</dbReference>
<evidence type="ECO:0000256" key="1">
    <source>
        <dbReference type="ARBA" id="ARBA00022598"/>
    </source>
</evidence>
<dbReference type="GO" id="GO:0005524">
    <property type="term" value="F:ATP binding"/>
    <property type="evidence" value="ECO:0007669"/>
    <property type="project" value="UniProtKB-UniRule"/>
</dbReference>
<dbReference type="Gene3D" id="3.40.50.20">
    <property type="match status" value="1"/>
</dbReference>
<reference evidence="6 7" key="1">
    <citation type="journal article" date="2018" name="IMA Fungus">
        <title>IMA Genome-F 9: Draft genome sequence of Annulohypoxylon stygium, Aspergillus mulundensis, Berkeleyomyces basicola (syn. Thielaviopsis basicola), Ceratocystis smalleyi, two Cercospora beticola strains, Coleophoma cylindrospora, Fusarium fracticaudum, Phialophora cf. hyalina, and Morchella septimelata.</title>
        <authorList>
            <person name="Wingfield B.D."/>
            <person name="Bills G.F."/>
            <person name="Dong Y."/>
            <person name="Huang W."/>
            <person name="Nel W.J."/>
            <person name="Swalarsk-Parry B.S."/>
            <person name="Vaghefi N."/>
            <person name="Wilken P.M."/>
            <person name="An Z."/>
            <person name="de Beer Z.W."/>
            <person name="De Vos L."/>
            <person name="Chen L."/>
            <person name="Duong T.A."/>
            <person name="Gao Y."/>
            <person name="Hammerbacher A."/>
            <person name="Kikkert J.R."/>
            <person name="Li Y."/>
            <person name="Li H."/>
            <person name="Li K."/>
            <person name="Li Q."/>
            <person name="Liu X."/>
            <person name="Ma X."/>
            <person name="Naidoo K."/>
            <person name="Pethybridge S.J."/>
            <person name="Sun J."/>
            <person name="Steenkamp E.T."/>
            <person name="van der Nest M.A."/>
            <person name="van Wyk S."/>
            <person name="Wingfield M.J."/>
            <person name="Xiong C."/>
            <person name="Yue Q."/>
            <person name="Zhang X."/>
        </authorList>
    </citation>
    <scope>NUCLEOTIDE SEQUENCE [LARGE SCALE GENOMIC DNA]</scope>
    <source>
        <strain evidence="6 7">BP 5553</strain>
    </source>
</reference>
<comment type="caution">
    <text evidence="6">The sequence shown here is derived from an EMBL/GenBank/DDBJ whole genome shotgun (WGS) entry which is preliminary data.</text>
</comment>
<dbReference type="Pfam" id="PF07478">
    <property type="entry name" value="Dala_Dala_lig_C"/>
    <property type="match status" value="1"/>
</dbReference>
<accession>A0A370TIY6</accession>
<dbReference type="STRING" id="2656787.A0A370TIY6"/>
<dbReference type="SUPFAM" id="SSF56059">
    <property type="entry name" value="Glutathione synthetase ATP-binding domain-like"/>
    <property type="match status" value="1"/>
</dbReference>
<protein>
    <recommendedName>
        <fullName evidence="5">ATP-grasp domain-containing protein</fullName>
    </recommendedName>
</protein>
<keyword evidence="1" id="KW-0436">Ligase</keyword>
<dbReference type="InterPro" id="IPR011095">
    <property type="entry name" value="Dala_Dala_lig_C"/>
</dbReference>
<dbReference type="PROSITE" id="PS50975">
    <property type="entry name" value="ATP_GRASP"/>
    <property type="match status" value="1"/>
</dbReference>
<dbReference type="InterPro" id="IPR052032">
    <property type="entry name" value="ATP-dep_AA_Ligase"/>
</dbReference>
<evidence type="ECO:0000256" key="3">
    <source>
        <dbReference type="ARBA" id="ARBA00022840"/>
    </source>
</evidence>
<dbReference type="AlphaFoldDB" id="A0A370TIY6"/>
<evidence type="ECO:0000313" key="6">
    <source>
        <dbReference type="EMBL" id="RDL35329.1"/>
    </source>
</evidence>
<gene>
    <name evidence="6" type="ORF">BP5553_07260</name>
</gene>
<evidence type="ECO:0000313" key="7">
    <source>
        <dbReference type="Proteomes" id="UP000254866"/>
    </source>
</evidence>
<evidence type="ECO:0000256" key="2">
    <source>
        <dbReference type="ARBA" id="ARBA00022741"/>
    </source>
</evidence>
<dbReference type="InterPro" id="IPR011761">
    <property type="entry name" value="ATP-grasp"/>
</dbReference>
<keyword evidence="7" id="KW-1185">Reference proteome</keyword>
<dbReference type="RefSeq" id="XP_031868152.1">
    <property type="nucleotide sequence ID" value="XM_032015883.1"/>
</dbReference>
<dbReference type="PANTHER" id="PTHR43585:SF2">
    <property type="entry name" value="ATP-GRASP ENZYME FSQD"/>
    <property type="match status" value="1"/>
</dbReference>
<evidence type="ECO:0000256" key="4">
    <source>
        <dbReference type="PROSITE-ProRule" id="PRU00409"/>
    </source>
</evidence>
<feature type="domain" description="ATP-grasp" evidence="5">
    <location>
        <begin position="313"/>
        <end position="544"/>
    </location>
</feature>
<dbReference type="InterPro" id="IPR041472">
    <property type="entry name" value="BL00235/CARNS1_N"/>
</dbReference>
<keyword evidence="3 4" id="KW-0067">ATP-binding</keyword>
<dbReference type="GO" id="GO:0008716">
    <property type="term" value="F:D-alanine-D-alanine ligase activity"/>
    <property type="evidence" value="ECO:0007669"/>
    <property type="project" value="InterPro"/>
</dbReference>
<dbReference type="GeneID" id="43600109"/>
<dbReference type="Proteomes" id="UP000254866">
    <property type="component" value="Unassembled WGS sequence"/>
</dbReference>
<name>A0A370TIY6_9HELO</name>
<dbReference type="Gene3D" id="3.30.470.20">
    <property type="entry name" value="ATP-grasp fold, B domain"/>
    <property type="match status" value="1"/>
</dbReference>
<dbReference type="OrthoDB" id="434648at2759"/>
<dbReference type="Pfam" id="PF18130">
    <property type="entry name" value="ATPgrasp_N"/>
    <property type="match status" value="1"/>
</dbReference>
<evidence type="ECO:0000259" key="5">
    <source>
        <dbReference type="PROSITE" id="PS50975"/>
    </source>
</evidence>
<dbReference type="InterPro" id="IPR013815">
    <property type="entry name" value="ATP_grasp_subdomain_1"/>
</dbReference>
<sequence length="656" mass="72816">MGGPQKVQVWSKNDDTLLLEFSWCLLEIPSTGNPWQSLDIVFQLESPSNKVVEPFHSHDDIYLLHLDHETPPKRLYQNLSARPKHSTCSETYRPLAKGYIVRSDIVPLRLRDSQYVEAALSFAETLESYSGRSIALSDANDLPALFSTATASLLLRHDSERGSNAEFEALSLAVESELENRLSFPWILPGAARRRTLVLVDGNSAHPDKCGTGYGFYLVAIELGINLVVLDNAGHWLEGPDYAHWREAFIPTRLTNPPEEDLANRIVESVKAYGKPVDGIITFADSFWVYVARAAQQLGLQTSSQDAFRIATNKYLTSVFVGNEAYCASSLDEALDIAKKPELSYPLIVKPCDGWSSEGVSRVDSLDALTMAINAIDTSRHGSEFVIEKYCAGPEIDGNFVLLDGKVLFFEVCDDFPKSADINGPSVGSLTIFHELDSVYLSALPSQEINLLRNSFLDTLLKLGLKDGIMHLEGRVEYSSVEYKPTQSGGLDLCPCDDTNKPTKQQPTAWLIEINPRPLGMTGSQIVESTYGIDYWGLALLIAVDDKPRVHALSQPFKHGAQHTCIMVFISTDYPSSCQGIFDSEDICADLMARRPDLAKHISRCTCLVKRGQKVPHPSSGFNTFLAYFNVFSRAGRDEALNLARQVRKEVRYSFV</sequence>
<dbReference type="PANTHER" id="PTHR43585">
    <property type="entry name" value="FUMIPYRROLE BIOSYNTHESIS PROTEIN C"/>
    <property type="match status" value="1"/>
</dbReference>
<dbReference type="EMBL" id="NPIC01000006">
    <property type="protein sequence ID" value="RDL35329.1"/>
    <property type="molecule type" value="Genomic_DNA"/>
</dbReference>
<dbReference type="Gene3D" id="3.30.1490.20">
    <property type="entry name" value="ATP-grasp fold, A domain"/>
    <property type="match status" value="1"/>
</dbReference>
<proteinExistence type="predicted"/>
<keyword evidence="2 4" id="KW-0547">Nucleotide-binding</keyword>